<dbReference type="Gene3D" id="3.40.50.300">
    <property type="entry name" value="P-loop containing nucleotide triphosphate hydrolases"/>
    <property type="match status" value="1"/>
</dbReference>
<dbReference type="InterPro" id="IPR050763">
    <property type="entry name" value="ABC_transporter_ATP-binding"/>
</dbReference>
<evidence type="ECO:0000256" key="4">
    <source>
        <dbReference type="ARBA" id="ARBA00022840"/>
    </source>
</evidence>
<dbReference type="PANTHER" id="PTHR42711">
    <property type="entry name" value="ABC TRANSPORTER ATP-BINDING PROTEIN"/>
    <property type="match status" value="1"/>
</dbReference>
<comment type="caution">
    <text evidence="5">The sequence shown here is derived from an EMBL/GenBank/DDBJ whole genome shotgun (WGS) entry which is preliminary data.</text>
</comment>
<evidence type="ECO:0000313" key="5">
    <source>
        <dbReference type="EMBL" id="EQD29201.1"/>
    </source>
</evidence>
<reference evidence="5" key="1">
    <citation type="submission" date="2013-08" db="EMBL/GenBank/DDBJ databases">
        <authorList>
            <person name="Mendez C."/>
            <person name="Richter M."/>
            <person name="Ferrer M."/>
            <person name="Sanchez J."/>
        </authorList>
    </citation>
    <scope>NUCLEOTIDE SEQUENCE</scope>
</reference>
<keyword evidence="4 5" id="KW-0067">ATP-binding</keyword>
<evidence type="ECO:0000256" key="1">
    <source>
        <dbReference type="ARBA" id="ARBA00005417"/>
    </source>
</evidence>
<evidence type="ECO:0000256" key="3">
    <source>
        <dbReference type="ARBA" id="ARBA00022741"/>
    </source>
</evidence>
<dbReference type="PANTHER" id="PTHR42711:SF5">
    <property type="entry name" value="ABC TRANSPORTER ATP-BINDING PROTEIN NATA"/>
    <property type="match status" value="1"/>
</dbReference>
<name>T0Y289_9ZZZZ</name>
<feature type="non-terminal residue" evidence="5">
    <location>
        <position position="1"/>
    </location>
</feature>
<dbReference type="InterPro" id="IPR027417">
    <property type="entry name" value="P-loop_NTPase"/>
</dbReference>
<protein>
    <submittedName>
        <fullName evidence="5">ABC transporter, ATP-binding protein</fullName>
    </submittedName>
</protein>
<keyword evidence="3" id="KW-0547">Nucleotide-binding</keyword>
<reference evidence="5" key="2">
    <citation type="journal article" date="2014" name="ISME J.">
        <title>Microbial stratification in low pH oxic and suboxic macroscopic growths along an acid mine drainage.</title>
        <authorList>
            <person name="Mendez-Garcia C."/>
            <person name="Mesa V."/>
            <person name="Sprenger R.R."/>
            <person name="Richter M."/>
            <person name="Diez M.S."/>
            <person name="Solano J."/>
            <person name="Bargiela R."/>
            <person name="Golyshina O.V."/>
            <person name="Manteca A."/>
            <person name="Ramos J.L."/>
            <person name="Gallego J.R."/>
            <person name="Llorente I."/>
            <person name="Martins Dos Santos V.A."/>
            <person name="Jensen O.N."/>
            <person name="Pelaez A.I."/>
            <person name="Sanchez J."/>
            <person name="Ferrer M."/>
        </authorList>
    </citation>
    <scope>NUCLEOTIDE SEQUENCE</scope>
</reference>
<dbReference type="AlphaFoldDB" id="T0Y289"/>
<dbReference type="EMBL" id="AUZZ01010608">
    <property type="protein sequence ID" value="EQD29201.1"/>
    <property type="molecule type" value="Genomic_DNA"/>
</dbReference>
<dbReference type="GO" id="GO:0005524">
    <property type="term" value="F:ATP binding"/>
    <property type="evidence" value="ECO:0007669"/>
    <property type="project" value="UniProtKB-KW"/>
</dbReference>
<dbReference type="SUPFAM" id="SSF52540">
    <property type="entry name" value="P-loop containing nucleoside triphosphate hydrolases"/>
    <property type="match status" value="1"/>
</dbReference>
<proteinExistence type="inferred from homology"/>
<evidence type="ECO:0000256" key="2">
    <source>
        <dbReference type="ARBA" id="ARBA00022448"/>
    </source>
</evidence>
<gene>
    <name evidence="5" type="ORF">B2A_14604</name>
</gene>
<organism evidence="5">
    <name type="scientific">mine drainage metagenome</name>
    <dbReference type="NCBI Taxonomy" id="410659"/>
    <lineage>
        <taxon>unclassified sequences</taxon>
        <taxon>metagenomes</taxon>
        <taxon>ecological metagenomes</taxon>
    </lineage>
</organism>
<keyword evidence="2" id="KW-0813">Transport</keyword>
<sequence length="159" mass="17824">DLVVLDEPTTGLDAQIRRELHEVILELSRLGKTLLLTTHYIEEAEKLCARVAILFRGRVHAVDTPQALIAHYTEGENLEVTLDRVLTPEDSQLQNRCSVVVSGTAERPVYRFHGSQGERLLVELVLYLNRQGIGLAEARIRRPSLEEAYLAITGSRIDA</sequence>
<comment type="similarity">
    <text evidence="1">Belongs to the ABC transporter superfamily.</text>
</comment>
<accession>T0Y289</accession>